<sequence>MQQQPHSPWHSPIPYLFGGLAAIYVGSHNEERDLEKAQDSIKACPVFEEKIVVIMAGDDNPILRRMKMRKNPNRTLMNNIKVWKKLGKPKHQALLLFLLIFVFCLTTSKKWSSRLSLSHTSNSSRSSWTRYWSKKSDKASCGLYGARSAKGGC</sequence>
<dbReference type="InterPro" id="IPR040359">
    <property type="entry name" value="GDU"/>
</dbReference>
<dbReference type="Proteomes" id="UP000631114">
    <property type="component" value="Unassembled WGS sequence"/>
</dbReference>
<evidence type="ECO:0000256" key="3">
    <source>
        <dbReference type="ARBA" id="ARBA00022448"/>
    </source>
</evidence>
<dbReference type="AlphaFoldDB" id="A0A835IMZ4"/>
<keyword evidence="9" id="KW-1185">Reference proteome</keyword>
<dbReference type="OrthoDB" id="1930784at2759"/>
<protein>
    <submittedName>
        <fullName evidence="8">Uncharacterized protein</fullName>
    </submittedName>
</protein>
<evidence type="ECO:0000256" key="6">
    <source>
        <dbReference type="ARBA" id="ARBA00022989"/>
    </source>
</evidence>
<comment type="caution">
    <text evidence="8">The sequence shown here is derived from an EMBL/GenBank/DDBJ whole genome shotgun (WGS) entry which is preliminary data.</text>
</comment>
<keyword evidence="4" id="KW-0812">Transmembrane</keyword>
<organism evidence="8 9">
    <name type="scientific">Coptis chinensis</name>
    <dbReference type="NCBI Taxonomy" id="261450"/>
    <lineage>
        <taxon>Eukaryota</taxon>
        <taxon>Viridiplantae</taxon>
        <taxon>Streptophyta</taxon>
        <taxon>Embryophyta</taxon>
        <taxon>Tracheophyta</taxon>
        <taxon>Spermatophyta</taxon>
        <taxon>Magnoliopsida</taxon>
        <taxon>Ranunculales</taxon>
        <taxon>Ranunculaceae</taxon>
        <taxon>Coptidoideae</taxon>
        <taxon>Coptis</taxon>
    </lineage>
</organism>
<dbReference type="GO" id="GO:0080143">
    <property type="term" value="P:regulation of amino acid export"/>
    <property type="evidence" value="ECO:0007669"/>
    <property type="project" value="InterPro"/>
</dbReference>
<dbReference type="EMBL" id="JADFTS010000002">
    <property type="protein sequence ID" value="KAF9621950.1"/>
    <property type="molecule type" value="Genomic_DNA"/>
</dbReference>
<name>A0A835IMZ4_9MAGN</name>
<keyword evidence="5" id="KW-0029">Amino-acid transport</keyword>
<reference evidence="8 9" key="1">
    <citation type="submission" date="2020-10" db="EMBL/GenBank/DDBJ databases">
        <title>The Coptis chinensis genome and diversification of protoberbering-type alkaloids.</title>
        <authorList>
            <person name="Wang B."/>
            <person name="Shu S."/>
            <person name="Song C."/>
            <person name="Liu Y."/>
        </authorList>
    </citation>
    <scope>NUCLEOTIDE SEQUENCE [LARGE SCALE GENOMIC DNA]</scope>
    <source>
        <strain evidence="8">HL-2020</strain>
        <tissue evidence="8">Leaf</tissue>
    </source>
</reference>
<evidence type="ECO:0000256" key="2">
    <source>
        <dbReference type="ARBA" id="ARBA00009977"/>
    </source>
</evidence>
<evidence type="ECO:0000256" key="1">
    <source>
        <dbReference type="ARBA" id="ARBA00004167"/>
    </source>
</evidence>
<gene>
    <name evidence="8" type="ORF">IFM89_029170</name>
</gene>
<evidence type="ECO:0000313" key="8">
    <source>
        <dbReference type="EMBL" id="KAF9621950.1"/>
    </source>
</evidence>
<keyword evidence="6" id="KW-1133">Transmembrane helix</keyword>
<keyword evidence="7" id="KW-0472">Membrane</keyword>
<comment type="subcellular location">
    <subcellularLocation>
        <location evidence="1">Membrane</location>
        <topology evidence="1">Single-pass membrane protein</topology>
    </subcellularLocation>
</comment>
<evidence type="ECO:0000313" key="9">
    <source>
        <dbReference type="Proteomes" id="UP000631114"/>
    </source>
</evidence>
<dbReference type="PANTHER" id="PTHR33228:SF77">
    <property type="entry name" value="PROTEIN GLUTAMINE DUMPER 2"/>
    <property type="match status" value="1"/>
</dbReference>
<dbReference type="GO" id="GO:0006865">
    <property type="term" value="P:amino acid transport"/>
    <property type="evidence" value="ECO:0007669"/>
    <property type="project" value="UniProtKB-KW"/>
</dbReference>
<comment type="similarity">
    <text evidence="2">Belongs to the GLUTAMINE DUMPER 1 (TC 9.B.60) family.</text>
</comment>
<proteinExistence type="inferred from homology"/>
<evidence type="ECO:0000256" key="4">
    <source>
        <dbReference type="ARBA" id="ARBA00022692"/>
    </source>
</evidence>
<evidence type="ECO:0000256" key="7">
    <source>
        <dbReference type="ARBA" id="ARBA00023136"/>
    </source>
</evidence>
<dbReference type="PANTHER" id="PTHR33228">
    <property type="entry name" value="PROTEIN GLUTAMINE DUMPER 4-RELATED"/>
    <property type="match status" value="1"/>
</dbReference>
<keyword evidence="3" id="KW-0813">Transport</keyword>
<evidence type="ECO:0000256" key="5">
    <source>
        <dbReference type="ARBA" id="ARBA00022970"/>
    </source>
</evidence>
<accession>A0A835IMZ4</accession>
<dbReference type="GO" id="GO:0016020">
    <property type="term" value="C:membrane"/>
    <property type="evidence" value="ECO:0007669"/>
    <property type="project" value="UniProtKB-SubCell"/>
</dbReference>